<dbReference type="Proteomes" id="UP000694863">
    <property type="component" value="Unplaced"/>
</dbReference>
<gene>
    <name evidence="2" type="primary">LOC115869809</name>
</gene>
<dbReference type="RefSeq" id="XP_045146609.1">
    <property type="nucleotide sequence ID" value="XM_045290674.1"/>
</dbReference>
<name>A0AC55D4D7_ECHTE</name>
<sequence length="140" mass="15369">MEGLMTTVCTITATQKHVYGPSGKLWCNSHGAAQNINLTPTGTTKAVDKVIPELNVKFSSMAFHVPTPSVLVVDLTYYLEKTAKYNNIKKQVLDGPLQGILSYAEDQVVSCAFNSDTHSSSCYSYINAVGMLKKYSLRIR</sequence>
<proteinExistence type="predicted"/>
<organism evidence="1 2">
    <name type="scientific">Echinops telfairi</name>
    <name type="common">Lesser hedgehog tenrec</name>
    <dbReference type="NCBI Taxonomy" id="9371"/>
    <lineage>
        <taxon>Eukaryota</taxon>
        <taxon>Metazoa</taxon>
        <taxon>Chordata</taxon>
        <taxon>Craniata</taxon>
        <taxon>Vertebrata</taxon>
        <taxon>Euteleostomi</taxon>
        <taxon>Mammalia</taxon>
        <taxon>Eutheria</taxon>
        <taxon>Afrotheria</taxon>
        <taxon>Tenrecidae</taxon>
        <taxon>Tenrecinae</taxon>
        <taxon>Echinops</taxon>
    </lineage>
</organism>
<evidence type="ECO:0000313" key="1">
    <source>
        <dbReference type="Proteomes" id="UP000694863"/>
    </source>
</evidence>
<protein>
    <submittedName>
        <fullName evidence="2">Glyceraldehyde-3-phosphate dehydrogenase-like</fullName>
    </submittedName>
</protein>
<accession>A0AC55D4D7</accession>
<evidence type="ECO:0000313" key="2">
    <source>
        <dbReference type="RefSeq" id="XP_045146609.1"/>
    </source>
</evidence>
<keyword evidence="1" id="KW-1185">Reference proteome</keyword>
<reference evidence="2" key="1">
    <citation type="submission" date="2025-08" db="UniProtKB">
        <authorList>
            <consortium name="RefSeq"/>
        </authorList>
    </citation>
    <scope>IDENTIFICATION</scope>
</reference>